<feature type="compositionally biased region" description="Polar residues" evidence="1">
    <location>
        <begin position="153"/>
        <end position="167"/>
    </location>
</feature>
<proteinExistence type="predicted"/>
<name>A0ABM5EVR2_9SAUR</name>
<feature type="compositionally biased region" description="Low complexity" evidence="1">
    <location>
        <begin position="38"/>
        <end position="48"/>
    </location>
</feature>
<feature type="region of interest" description="Disordered" evidence="1">
    <location>
        <begin position="263"/>
        <end position="282"/>
    </location>
</feature>
<feature type="compositionally biased region" description="Basic residues" evidence="1">
    <location>
        <begin position="1"/>
        <end position="10"/>
    </location>
</feature>
<organism evidence="2 3">
    <name type="scientific">Pogona vitticeps</name>
    <name type="common">central bearded dragon</name>
    <dbReference type="NCBI Taxonomy" id="103695"/>
    <lineage>
        <taxon>Eukaryota</taxon>
        <taxon>Metazoa</taxon>
        <taxon>Chordata</taxon>
        <taxon>Craniata</taxon>
        <taxon>Vertebrata</taxon>
        <taxon>Euteleostomi</taxon>
        <taxon>Lepidosauria</taxon>
        <taxon>Squamata</taxon>
        <taxon>Bifurcata</taxon>
        <taxon>Unidentata</taxon>
        <taxon>Episquamata</taxon>
        <taxon>Toxicofera</taxon>
        <taxon>Iguania</taxon>
        <taxon>Acrodonta</taxon>
        <taxon>Agamidae</taxon>
        <taxon>Amphibolurinae</taxon>
        <taxon>Pogona</taxon>
    </lineage>
</organism>
<gene>
    <name evidence="3" type="primary">LOC110080133</name>
</gene>
<accession>A0ABM5EVR2</accession>
<reference evidence="3" key="1">
    <citation type="submission" date="2025-08" db="UniProtKB">
        <authorList>
            <consortium name="RefSeq"/>
        </authorList>
    </citation>
    <scope>IDENTIFICATION</scope>
</reference>
<feature type="region of interest" description="Disordered" evidence="1">
    <location>
        <begin position="1"/>
        <end position="218"/>
    </location>
</feature>
<evidence type="ECO:0000313" key="2">
    <source>
        <dbReference type="Proteomes" id="UP001652642"/>
    </source>
</evidence>
<feature type="compositionally biased region" description="Low complexity" evidence="1">
    <location>
        <begin position="269"/>
        <end position="280"/>
    </location>
</feature>
<sequence length="328" mass="35533">MGRRGGRRRAQAPAPGAPPPAGWSPEAMETPSTGQDLAAAAAAAADGASGSGPAGGEAIDLSLDDIIRNNKKGQTNPKARRWRQPFQNRIPAFGNGRPGFRSWGPRNLSGPNRFRGGFGKQPFYKKRFWNGGTRSGQSMPVGPSGRSPLNRPASAQQGMQQDATKVSSGGEDGAAAKTPQGPSPRFKQFRNPGGPPPAQSNRPFRNNQRQSRFNFSRRQQAMFRVERRPSGRQRWQPQPNLGAVLTVSVSNLQAGQANIPRGAQRPFLRGRGTSTKTTGRQPKGVPLRFNFRAMANQTSLTLNERFSGLRNKGRFTSLQNTGRMVTLP</sequence>
<dbReference type="PANTHER" id="PTHR21038:SF3">
    <property type="entry name" value="UAP56-INTERACTING FACTOR"/>
    <property type="match status" value="1"/>
</dbReference>
<dbReference type="RefSeq" id="XP_072837242.1">
    <property type="nucleotide sequence ID" value="XM_072981141.1"/>
</dbReference>
<protein>
    <submittedName>
        <fullName evidence="3">UAP56-interacting factor-like</fullName>
    </submittedName>
</protein>
<dbReference type="Proteomes" id="UP001652642">
    <property type="component" value="Chromosome 11"/>
</dbReference>
<dbReference type="InterPro" id="IPR009782">
    <property type="entry name" value="FYTTD1"/>
</dbReference>
<keyword evidence="2" id="KW-1185">Reference proteome</keyword>
<dbReference type="PANTHER" id="PTHR21038">
    <property type="entry name" value="40-2-3 PROTEIN-RELATED"/>
    <property type="match status" value="1"/>
</dbReference>
<evidence type="ECO:0000313" key="3">
    <source>
        <dbReference type="RefSeq" id="XP_072837242.1"/>
    </source>
</evidence>
<evidence type="ECO:0000256" key="1">
    <source>
        <dbReference type="SAM" id="MobiDB-lite"/>
    </source>
</evidence>
<dbReference type="GeneID" id="110080133"/>
<dbReference type="Pfam" id="PF07078">
    <property type="entry name" value="FYTT"/>
    <property type="match status" value="1"/>
</dbReference>
<feature type="compositionally biased region" description="Low complexity" evidence="1">
    <location>
        <begin position="199"/>
        <end position="218"/>
    </location>
</feature>